<dbReference type="STRING" id="1441930.Z042_18975"/>
<evidence type="ECO:0000256" key="7">
    <source>
        <dbReference type="ARBA" id="ARBA00023177"/>
    </source>
</evidence>
<dbReference type="Pfam" id="PF00909">
    <property type="entry name" value="Ammonium_transp"/>
    <property type="match status" value="1"/>
</dbReference>
<dbReference type="KEGG" id="sfo:Z042_18975"/>
<dbReference type="GO" id="GO:0008519">
    <property type="term" value="F:ammonium channel activity"/>
    <property type="evidence" value="ECO:0007669"/>
    <property type="project" value="InterPro"/>
</dbReference>
<feature type="domain" description="Ammonium transporter AmtB-like" evidence="10">
    <location>
        <begin position="33"/>
        <end position="426"/>
    </location>
</feature>
<dbReference type="PATRIC" id="fig|1441930.4.peg.3751"/>
<evidence type="ECO:0000256" key="8">
    <source>
        <dbReference type="RuleBase" id="RU362002"/>
    </source>
</evidence>
<dbReference type="NCBIfam" id="NF007947">
    <property type="entry name" value="PRK10666.1"/>
    <property type="match status" value="1"/>
</dbReference>
<keyword evidence="5 8" id="KW-1133">Transmembrane helix</keyword>
<dbReference type="RefSeq" id="WP_037407182.1">
    <property type="nucleotide sequence ID" value="NZ_CP007044.2"/>
</dbReference>
<feature type="signal peptide" evidence="9">
    <location>
        <begin position="1"/>
        <end position="22"/>
    </location>
</feature>
<dbReference type="InterPro" id="IPR001905">
    <property type="entry name" value="Ammonium_transpt"/>
</dbReference>
<dbReference type="SUPFAM" id="SSF111352">
    <property type="entry name" value="Ammonium transporter"/>
    <property type="match status" value="1"/>
</dbReference>
<feature type="transmembrane region" description="Helical" evidence="8">
    <location>
        <begin position="374"/>
        <end position="396"/>
    </location>
</feature>
<evidence type="ECO:0000256" key="4">
    <source>
        <dbReference type="ARBA" id="ARBA00022692"/>
    </source>
</evidence>
<sequence length="428" mass="44196">MKKLLSMLGLSTVTLVPSLALAAPAVADKADNAFMMICTALVLFMTLPGIALFYGGLLRGKNVLSMLTQVTVTFALVCVLWVLYGYSLAFSEGNAFFGGFQTVMLKGIGIDSVTGTFNQMIHVAFQASFACITVALVVGGFAERIRFSAVVIFAAIWFTISYLPIAHMVWGGGFLAMDGALDFAGGTVVHINAASAGLVGAYLLGKRAGFGKEAFKPHNLPMVFTGASILYIGWFGFNAGSASAANGIAALAFLNTVVATAGAILSWTFAEWILRGKPSLLGACSGCIAGLVAITPAAGTVGVGGALIIGLIGGVAGLWGVVILKKWLKVDDTCDVFGVHGVCGIVGCLLTGVFTAASLGGTGYAAGVTMAHQVWVQLLSVVITLVWSSVAAFIAFKVAGAVVGLRVPEEQEREGLDVNSHGENAYNQ</sequence>
<feature type="chain" id="PRO_5004792529" description="Ammonium transporter" evidence="9">
    <location>
        <begin position="23"/>
        <end position="428"/>
    </location>
</feature>
<dbReference type="Proteomes" id="UP000019030">
    <property type="component" value="Chromosome"/>
</dbReference>
<protein>
    <recommendedName>
        <fullName evidence="8">Ammonium transporter</fullName>
    </recommendedName>
</protein>
<feature type="transmembrane region" description="Helical" evidence="8">
    <location>
        <begin position="183"/>
        <end position="205"/>
    </location>
</feature>
<dbReference type="InterPro" id="IPR024041">
    <property type="entry name" value="NH4_transpt_AmtB-like_dom"/>
</dbReference>
<reference evidence="11 12" key="1">
    <citation type="submission" date="2014-01" db="EMBL/GenBank/DDBJ databases">
        <title>Isolation of Serratia multitudinisentens RB-25 from Ex-Landfill site.</title>
        <authorList>
            <person name="Robson E.H.J."/>
        </authorList>
    </citation>
    <scope>NUCLEOTIDE SEQUENCE [LARGE SCALE GENOMIC DNA]</scope>
    <source>
        <strain evidence="11 12">RB-25</strain>
    </source>
</reference>
<keyword evidence="9" id="KW-0732">Signal</keyword>
<organism evidence="11 12">
    <name type="scientific">Chania multitudinisentens RB-25</name>
    <dbReference type="NCBI Taxonomy" id="1441930"/>
    <lineage>
        <taxon>Bacteria</taxon>
        <taxon>Pseudomonadati</taxon>
        <taxon>Pseudomonadota</taxon>
        <taxon>Gammaproteobacteria</taxon>
        <taxon>Enterobacterales</taxon>
        <taxon>Yersiniaceae</taxon>
        <taxon>Chania</taxon>
    </lineage>
</organism>
<feature type="transmembrane region" description="Helical" evidence="8">
    <location>
        <begin position="304"/>
        <end position="324"/>
    </location>
</feature>
<name>W0LGF5_9GAMM</name>
<dbReference type="PANTHER" id="PTHR43029:SF10">
    <property type="entry name" value="AMMONIUM TRANSPORTER MEP2"/>
    <property type="match status" value="1"/>
</dbReference>
<evidence type="ECO:0000256" key="5">
    <source>
        <dbReference type="ARBA" id="ARBA00022989"/>
    </source>
</evidence>
<dbReference type="GO" id="GO:0005886">
    <property type="term" value="C:plasma membrane"/>
    <property type="evidence" value="ECO:0007669"/>
    <property type="project" value="UniProtKB-SubCell"/>
</dbReference>
<feature type="transmembrane region" description="Helical" evidence="8">
    <location>
        <begin position="217"/>
        <end position="237"/>
    </location>
</feature>
<dbReference type="OrthoDB" id="9816034at2"/>
<evidence type="ECO:0000313" key="12">
    <source>
        <dbReference type="Proteomes" id="UP000019030"/>
    </source>
</evidence>
<dbReference type="AlphaFoldDB" id="W0LGF5"/>
<comment type="subcellular location">
    <subcellularLocation>
        <location evidence="8">Cell membrane</location>
        <topology evidence="8">Multi-pass membrane protein</topology>
    </subcellularLocation>
    <subcellularLocation>
        <location evidence="1">Membrane</location>
        <topology evidence="1">Multi-pass membrane protein</topology>
    </subcellularLocation>
</comment>
<dbReference type="HOGENOM" id="CLU_000445_33_0_6"/>
<dbReference type="EMBL" id="CP007044">
    <property type="protein sequence ID" value="AHG21459.1"/>
    <property type="molecule type" value="Genomic_DNA"/>
</dbReference>
<evidence type="ECO:0000259" key="10">
    <source>
        <dbReference type="Pfam" id="PF00909"/>
    </source>
</evidence>
<dbReference type="Gene3D" id="1.10.3430.10">
    <property type="entry name" value="Ammonium transporter AmtB like domains"/>
    <property type="match status" value="1"/>
</dbReference>
<feature type="transmembrane region" description="Helical" evidence="8">
    <location>
        <begin position="279"/>
        <end position="298"/>
    </location>
</feature>
<keyword evidence="4 8" id="KW-0812">Transmembrane</keyword>
<evidence type="ECO:0000256" key="3">
    <source>
        <dbReference type="ARBA" id="ARBA00022448"/>
    </source>
</evidence>
<evidence type="ECO:0000256" key="6">
    <source>
        <dbReference type="ARBA" id="ARBA00023136"/>
    </source>
</evidence>
<feature type="transmembrane region" description="Helical" evidence="8">
    <location>
        <begin position="336"/>
        <end position="354"/>
    </location>
</feature>
<keyword evidence="6 8" id="KW-0472">Membrane</keyword>
<feature type="transmembrane region" description="Helical" evidence="8">
    <location>
        <begin position="66"/>
        <end position="84"/>
    </location>
</feature>
<dbReference type="eggNOG" id="COG0004">
    <property type="taxonomic scope" value="Bacteria"/>
</dbReference>
<feature type="transmembrane region" description="Helical" evidence="8">
    <location>
        <begin position="123"/>
        <end position="142"/>
    </location>
</feature>
<reference evidence="11 12" key="2">
    <citation type="submission" date="2015-03" db="EMBL/GenBank/DDBJ databases">
        <authorList>
            <person name="Chan K.-G."/>
        </authorList>
    </citation>
    <scope>NUCLEOTIDE SEQUENCE [LARGE SCALE GENOMIC DNA]</scope>
    <source>
        <strain evidence="11 12">RB-25</strain>
    </source>
</reference>
<dbReference type="InterPro" id="IPR018047">
    <property type="entry name" value="Ammonium_transpt_CS"/>
</dbReference>
<evidence type="ECO:0000256" key="1">
    <source>
        <dbReference type="ARBA" id="ARBA00004141"/>
    </source>
</evidence>
<feature type="transmembrane region" description="Helical" evidence="8">
    <location>
        <begin position="32"/>
        <end position="54"/>
    </location>
</feature>
<evidence type="ECO:0000256" key="9">
    <source>
        <dbReference type="SAM" id="SignalP"/>
    </source>
</evidence>
<dbReference type="InterPro" id="IPR029020">
    <property type="entry name" value="Ammonium/urea_transptr"/>
</dbReference>
<evidence type="ECO:0000256" key="2">
    <source>
        <dbReference type="ARBA" id="ARBA00005887"/>
    </source>
</evidence>
<accession>W0LGF5</accession>
<proteinExistence type="inferred from homology"/>
<dbReference type="PROSITE" id="PS01219">
    <property type="entry name" value="AMMONIUM_TRANSP"/>
    <property type="match status" value="1"/>
</dbReference>
<keyword evidence="7 8" id="KW-0924">Ammonia transport</keyword>
<keyword evidence="12" id="KW-1185">Reference proteome</keyword>
<feature type="transmembrane region" description="Helical" evidence="8">
    <location>
        <begin position="149"/>
        <end position="171"/>
    </location>
</feature>
<gene>
    <name evidence="11" type="ORF">Z042_18975</name>
</gene>
<feature type="transmembrane region" description="Helical" evidence="8">
    <location>
        <begin position="243"/>
        <end position="267"/>
    </location>
</feature>
<keyword evidence="3 8" id="KW-0813">Transport</keyword>
<comment type="similarity">
    <text evidence="2 8">Belongs to the ammonia transporter channel (TC 1.A.11.2) family.</text>
</comment>
<evidence type="ECO:0000313" key="11">
    <source>
        <dbReference type="EMBL" id="AHG21459.1"/>
    </source>
</evidence>
<dbReference type="PANTHER" id="PTHR43029">
    <property type="entry name" value="AMMONIUM TRANSPORTER MEP2"/>
    <property type="match status" value="1"/>
</dbReference>
<dbReference type="NCBIfam" id="TIGR00836">
    <property type="entry name" value="amt"/>
    <property type="match status" value="1"/>
</dbReference>